<comment type="caution">
    <text evidence="2">The sequence shown here is derived from an EMBL/GenBank/DDBJ whole genome shotgun (WGS) entry which is preliminary data.</text>
</comment>
<feature type="transmembrane region" description="Helical" evidence="1">
    <location>
        <begin position="73"/>
        <end position="94"/>
    </location>
</feature>
<evidence type="ECO:0000313" key="3">
    <source>
        <dbReference type="Proteomes" id="UP000321578"/>
    </source>
</evidence>
<feature type="transmembrane region" description="Helical" evidence="1">
    <location>
        <begin position="44"/>
        <end position="64"/>
    </location>
</feature>
<feature type="transmembrane region" description="Helical" evidence="1">
    <location>
        <begin position="20"/>
        <end position="38"/>
    </location>
</feature>
<dbReference type="Proteomes" id="UP000321578">
    <property type="component" value="Unassembled WGS sequence"/>
</dbReference>
<proteinExistence type="predicted"/>
<dbReference type="EMBL" id="VORO01000050">
    <property type="protein sequence ID" value="TXD86584.1"/>
    <property type="molecule type" value="Genomic_DNA"/>
</dbReference>
<keyword evidence="1" id="KW-0472">Membrane</keyword>
<keyword evidence="1" id="KW-0812">Transmembrane</keyword>
<reference evidence="2 3" key="1">
    <citation type="submission" date="2019-08" db="EMBL/GenBank/DDBJ databases">
        <title>Genomes of Subsaximicrobium wynnwilliamsii strains.</title>
        <authorList>
            <person name="Bowman J.P."/>
        </authorList>
    </citation>
    <scope>NUCLEOTIDE SEQUENCE [LARGE SCALE GENOMIC DNA]</scope>
    <source>
        <strain evidence="2 3">2-80-2</strain>
    </source>
</reference>
<feature type="transmembrane region" description="Helical" evidence="1">
    <location>
        <begin position="133"/>
        <end position="152"/>
    </location>
</feature>
<keyword evidence="3" id="KW-1185">Reference proteome</keyword>
<dbReference type="AlphaFoldDB" id="A0A5C6ZC92"/>
<accession>A0A5C6ZC92</accession>
<evidence type="ECO:0000313" key="2">
    <source>
        <dbReference type="EMBL" id="TXD86584.1"/>
    </source>
</evidence>
<keyword evidence="1" id="KW-1133">Transmembrane helix</keyword>
<dbReference type="RefSeq" id="WP_147088454.1">
    <property type="nucleotide sequence ID" value="NZ_VORN01000039.1"/>
</dbReference>
<protein>
    <submittedName>
        <fullName evidence="2">Uncharacterized protein</fullName>
    </submittedName>
</protein>
<evidence type="ECO:0000256" key="1">
    <source>
        <dbReference type="SAM" id="Phobius"/>
    </source>
</evidence>
<name>A0A5C6ZC92_9FLAO</name>
<organism evidence="2 3">
    <name type="scientific">Subsaximicrobium wynnwilliamsii</name>
    <dbReference type="NCBI Taxonomy" id="291179"/>
    <lineage>
        <taxon>Bacteria</taxon>
        <taxon>Pseudomonadati</taxon>
        <taxon>Bacteroidota</taxon>
        <taxon>Flavobacteriia</taxon>
        <taxon>Flavobacteriales</taxon>
        <taxon>Flavobacteriaceae</taxon>
        <taxon>Subsaximicrobium</taxon>
    </lineage>
</organism>
<gene>
    <name evidence="2" type="ORF">ESY86_19845</name>
</gene>
<sequence length="159" mass="17647">MVDLRKPINRNKTNGIKFGLVNCLISIGIGIFIIKTGFSPNGNVILITSTLAIFLCGLIFWNLLKVKTGSKAILAGVLTGLMSHPLTWFLLIIINNSCHFFHLNCSAEYIYSDGTITASNIIGEIFGGTVMSLLFFGYITIFTSSILSYLFFKYTEWQD</sequence>